<accession>A0A0G4HKN6</accession>
<gene>
    <name evidence="6" type="ORF">Cvel_28575</name>
</gene>
<dbReference type="SUPFAM" id="SSF81324">
    <property type="entry name" value="Voltage-gated potassium channels"/>
    <property type="match status" value="1"/>
</dbReference>
<reference evidence="6" key="1">
    <citation type="submission" date="2014-11" db="EMBL/GenBank/DDBJ databases">
        <authorList>
            <person name="Otto D Thomas"/>
            <person name="Naeem Raeece"/>
        </authorList>
    </citation>
    <scope>NUCLEOTIDE SEQUENCE</scope>
</reference>
<comment type="subcellular location">
    <subcellularLocation>
        <location evidence="1">Membrane</location>
        <topology evidence="1">Multi-pass membrane protein</topology>
    </subcellularLocation>
</comment>
<evidence type="ECO:0000313" key="6">
    <source>
        <dbReference type="EMBL" id="CEM44738.1"/>
    </source>
</evidence>
<keyword evidence="2 5" id="KW-0812">Transmembrane</keyword>
<evidence type="ECO:0000256" key="4">
    <source>
        <dbReference type="ARBA" id="ARBA00023136"/>
    </source>
</evidence>
<dbReference type="AlphaFoldDB" id="A0A0G4HKN6"/>
<feature type="transmembrane region" description="Helical" evidence="5">
    <location>
        <begin position="64"/>
        <end position="82"/>
    </location>
</feature>
<evidence type="ECO:0000256" key="1">
    <source>
        <dbReference type="ARBA" id="ARBA00004141"/>
    </source>
</evidence>
<protein>
    <recommendedName>
        <fullName evidence="7">Ion transport domain-containing protein</fullName>
    </recommendedName>
</protein>
<evidence type="ECO:0000256" key="2">
    <source>
        <dbReference type="ARBA" id="ARBA00022692"/>
    </source>
</evidence>
<evidence type="ECO:0000256" key="5">
    <source>
        <dbReference type="SAM" id="Phobius"/>
    </source>
</evidence>
<dbReference type="Gene3D" id="1.20.120.350">
    <property type="entry name" value="Voltage-gated potassium channels. Chain C"/>
    <property type="match status" value="1"/>
</dbReference>
<sequence>MAENGVRLDLSPAVPSDHDDYHSMDSLDHYKTPHNGEETENHAVPLSHALRQLLFSHRFLVVQGVWYCLLVGFNAVLIALDVKQFIEKSTEFEVFLYIGDVFNVVMLLLDMAVRLWLHEWDFIEYWDSAFDSKLDVFVLVVSILTIIFVPDPGGSVEAYGFEGMMLALRVVRDAVRILRVIYFTRELRNLVVDFRRVTLSQRSSSRGELSDDV</sequence>
<keyword evidence="3 5" id="KW-1133">Transmembrane helix</keyword>
<proteinExistence type="predicted"/>
<dbReference type="EMBL" id="CDMZ01003003">
    <property type="protein sequence ID" value="CEM44738.1"/>
    <property type="molecule type" value="Genomic_DNA"/>
</dbReference>
<feature type="non-terminal residue" evidence="6">
    <location>
        <position position="213"/>
    </location>
</feature>
<feature type="transmembrane region" description="Helical" evidence="5">
    <location>
        <begin position="94"/>
        <end position="117"/>
    </location>
</feature>
<keyword evidence="4 5" id="KW-0472">Membrane</keyword>
<evidence type="ECO:0008006" key="7">
    <source>
        <dbReference type="Google" id="ProtNLM"/>
    </source>
</evidence>
<dbReference type="GO" id="GO:0016020">
    <property type="term" value="C:membrane"/>
    <property type="evidence" value="ECO:0007669"/>
    <property type="project" value="UniProtKB-SubCell"/>
</dbReference>
<evidence type="ECO:0000256" key="3">
    <source>
        <dbReference type="ARBA" id="ARBA00022989"/>
    </source>
</evidence>
<organism evidence="6">
    <name type="scientific">Chromera velia CCMP2878</name>
    <dbReference type="NCBI Taxonomy" id="1169474"/>
    <lineage>
        <taxon>Eukaryota</taxon>
        <taxon>Sar</taxon>
        <taxon>Alveolata</taxon>
        <taxon>Colpodellida</taxon>
        <taxon>Chromeraceae</taxon>
        <taxon>Chromera</taxon>
    </lineage>
</organism>
<feature type="transmembrane region" description="Helical" evidence="5">
    <location>
        <begin position="137"/>
        <end position="159"/>
    </location>
</feature>
<dbReference type="InterPro" id="IPR027359">
    <property type="entry name" value="Volt_channel_dom_sf"/>
</dbReference>
<name>A0A0G4HKN6_9ALVE</name>